<protein>
    <submittedName>
        <fullName evidence="2">Uncharacterized protein</fullName>
    </submittedName>
</protein>
<dbReference type="AlphaFoldDB" id="A0A7S3I899"/>
<dbReference type="GO" id="GO:0035091">
    <property type="term" value="F:phosphatidylinositol binding"/>
    <property type="evidence" value="ECO:0007669"/>
    <property type="project" value="TreeGrafter"/>
</dbReference>
<dbReference type="GO" id="GO:0070300">
    <property type="term" value="F:phosphatidic acid binding"/>
    <property type="evidence" value="ECO:0007669"/>
    <property type="project" value="TreeGrafter"/>
</dbReference>
<dbReference type="InterPro" id="IPR053227">
    <property type="entry name" value="TRPL-trafficking_regulator"/>
</dbReference>
<feature type="compositionally biased region" description="Polar residues" evidence="1">
    <location>
        <begin position="168"/>
        <end position="179"/>
    </location>
</feature>
<proteinExistence type="predicted"/>
<accession>A0A7S3I899</accession>
<evidence type="ECO:0000313" key="2">
    <source>
        <dbReference type="EMBL" id="CAE0316476.1"/>
    </source>
</evidence>
<feature type="compositionally biased region" description="Basic and acidic residues" evidence="1">
    <location>
        <begin position="152"/>
        <end position="167"/>
    </location>
</feature>
<evidence type="ECO:0000256" key="1">
    <source>
        <dbReference type="SAM" id="MobiDB-lite"/>
    </source>
</evidence>
<dbReference type="Gene3D" id="2.40.320.10">
    <property type="entry name" value="Hypothetical Protein Pfu-838710-001"/>
    <property type="match status" value="1"/>
</dbReference>
<sequence length="179" mass="21190">MRYEINGEKIQKKRQITAREYIELIESPDLTKRKILKTRQCFIYERQYFMVETFLNMENHPSILRVDSTTERTKMKLPPFLKIVREVTHDNAYETWFMAHNDYQMPEADVDSIQESLLDERANDPTQARLLERMQNRPVSAHKKNLSVQAKSTEEGKTEVSEPKKFASDQSNTQNEKSM</sequence>
<gene>
    <name evidence="2" type="ORF">FEHR0123_LOCUS11453</name>
</gene>
<organism evidence="2">
    <name type="scientific">Favella ehrenbergii</name>
    <dbReference type="NCBI Taxonomy" id="182087"/>
    <lineage>
        <taxon>Eukaryota</taxon>
        <taxon>Sar</taxon>
        <taxon>Alveolata</taxon>
        <taxon>Ciliophora</taxon>
        <taxon>Intramacronucleata</taxon>
        <taxon>Spirotrichea</taxon>
        <taxon>Choreotrichia</taxon>
        <taxon>Tintinnida</taxon>
        <taxon>Xystonellidae</taxon>
        <taxon>Favella</taxon>
    </lineage>
</organism>
<dbReference type="PANTHER" id="PTHR34932:SF1">
    <property type="entry name" value="TRPL TRANSLOCATION DEFECT PROTEIN 14"/>
    <property type="match status" value="1"/>
</dbReference>
<name>A0A7S3I899_9SPIT</name>
<dbReference type="GO" id="GO:0005525">
    <property type="term" value="F:GTP binding"/>
    <property type="evidence" value="ECO:0007669"/>
    <property type="project" value="TreeGrafter"/>
</dbReference>
<reference evidence="2" key="1">
    <citation type="submission" date="2021-01" db="EMBL/GenBank/DDBJ databases">
        <authorList>
            <person name="Corre E."/>
            <person name="Pelletier E."/>
            <person name="Niang G."/>
            <person name="Scheremetjew M."/>
            <person name="Finn R."/>
            <person name="Kale V."/>
            <person name="Holt S."/>
            <person name="Cochrane G."/>
            <person name="Meng A."/>
            <person name="Brown T."/>
            <person name="Cohen L."/>
        </authorList>
    </citation>
    <scope>NUCLEOTIDE SEQUENCE</scope>
    <source>
        <strain evidence="2">Fehren 1</strain>
    </source>
</reference>
<dbReference type="PANTHER" id="PTHR34932">
    <property type="entry name" value="TRPL TRANSLOCATION DEFECT PROTEIN 14"/>
    <property type="match status" value="1"/>
</dbReference>
<feature type="region of interest" description="Disordered" evidence="1">
    <location>
        <begin position="134"/>
        <end position="179"/>
    </location>
</feature>
<dbReference type="EMBL" id="HBIE01037475">
    <property type="protein sequence ID" value="CAE0316476.1"/>
    <property type="molecule type" value="Transcribed_RNA"/>
</dbReference>